<dbReference type="Proteomes" id="UP000036681">
    <property type="component" value="Unplaced"/>
</dbReference>
<name>A0A0M3IN48_ASCLU</name>
<sequence length="147" mass="17326">MGHGVMIRLRVFRAHLHRSFRSTAGTMGHGVMIRLRVFRAHLHRSFRYYLYGSLTVVILYFIYLHFAYRGERSRVRITDLDRFPVGHEFGGRFAKVPPPEEKFAKEIDMGGFLPDLFPRKGKEDEMGDIKAGFDYFLIKCCFFNEHF</sequence>
<feature type="transmembrane region" description="Helical" evidence="1">
    <location>
        <begin position="48"/>
        <end position="68"/>
    </location>
</feature>
<dbReference type="AlphaFoldDB" id="A0A0M3IN48"/>
<proteinExistence type="predicted"/>
<keyword evidence="1" id="KW-0472">Membrane</keyword>
<evidence type="ECO:0000313" key="3">
    <source>
        <dbReference type="WBParaSite" id="ALUE_0002017601-mRNA-1"/>
    </source>
</evidence>
<keyword evidence="1" id="KW-1133">Transmembrane helix</keyword>
<evidence type="ECO:0000256" key="1">
    <source>
        <dbReference type="SAM" id="Phobius"/>
    </source>
</evidence>
<reference evidence="3" key="1">
    <citation type="submission" date="2017-02" db="UniProtKB">
        <authorList>
            <consortium name="WormBaseParasite"/>
        </authorList>
    </citation>
    <scope>IDENTIFICATION</scope>
</reference>
<organism evidence="2 3">
    <name type="scientific">Ascaris lumbricoides</name>
    <name type="common">Giant roundworm</name>
    <dbReference type="NCBI Taxonomy" id="6252"/>
    <lineage>
        <taxon>Eukaryota</taxon>
        <taxon>Metazoa</taxon>
        <taxon>Ecdysozoa</taxon>
        <taxon>Nematoda</taxon>
        <taxon>Chromadorea</taxon>
        <taxon>Rhabditida</taxon>
        <taxon>Spirurina</taxon>
        <taxon>Ascaridomorpha</taxon>
        <taxon>Ascaridoidea</taxon>
        <taxon>Ascarididae</taxon>
        <taxon>Ascaris</taxon>
    </lineage>
</organism>
<keyword evidence="1" id="KW-0812">Transmembrane</keyword>
<keyword evidence="2" id="KW-1185">Reference proteome</keyword>
<dbReference type="WBParaSite" id="ALUE_0002017601-mRNA-1">
    <property type="protein sequence ID" value="ALUE_0002017601-mRNA-1"/>
    <property type="gene ID" value="ALUE_0002017601"/>
</dbReference>
<accession>A0A0M3IN48</accession>
<protein>
    <submittedName>
        <fullName evidence="3">Uncharacterized protein</fullName>
    </submittedName>
</protein>
<evidence type="ECO:0000313" key="2">
    <source>
        <dbReference type="Proteomes" id="UP000036681"/>
    </source>
</evidence>